<dbReference type="Proteomes" id="UP001201163">
    <property type="component" value="Unassembled WGS sequence"/>
</dbReference>
<evidence type="ECO:0008006" key="3">
    <source>
        <dbReference type="Google" id="ProtNLM"/>
    </source>
</evidence>
<dbReference type="EMBL" id="JAKELL010000186">
    <property type="protein sequence ID" value="KAH8979083.1"/>
    <property type="molecule type" value="Genomic_DNA"/>
</dbReference>
<name>A0AAD4L6S7_9AGAM</name>
<sequence>MVSRILASTHNTEAWEAECDQHEPEEVVEHGFGYPLQRMVPIESMSLGGEESPLSGLYRMPASQSSSTSSHMFYIDFEAVVDEYLSHYQNSDAQDRDMVFVEADAAGAPSEISTSLILRRVKLNSTELALLRALNTTEIRSDPWNPAPRLLHTAERGDDAVLCLERLFDCDHPPLQTVANVIDYIRQALEGLCFLHEHKIAHCAYGDPNGVMMDIGRSSSAGFDRTRLPVRYYRVNFSCAQELSREADPRSISFCRDVRDCGAMFQTLVEEVPKIGGKLRSLVVAMTGGQYGAEDARKLFEALCKGIDASTYEAPLQSP</sequence>
<accession>A0AAD4L6S7</accession>
<evidence type="ECO:0000313" key="1">
    <source>
        <dbReference type="EMBL" id="KAH8979083.1"/>
    </source>
</evidence>
<evidence type="ECO:0000313" key="2">
    <source>
        <dbReference type="Proteomes" id="UP001201163"/>
    </source>
</evidence>
<keyword evidence="2" id="KW-1185">Reference proteome</keyword>
<reference evidence="1" key="1">
    <citation type="submission" date="2022-01" db="EMBL/GenBank/DDBJ databases">
        <title>Comparative genomics reveals a dynamic genome evolution in the ectomycorrhizal milk-cap (Lactarius) mushrooms.</title>
        <authorList>
            <consortium name="DOE Joint Genome Institute"/>
            <person name="Lebreton A."/>
            <person name="Tang N."/>
            <person name="Kuo A."/>
            <person name="LaButti K."/>
            <person name="Drula E."/>
            <person name="Barry K."/>
            <person name="Clum A."/>
            <person name="Lipzen A."/>
            <person name="Mousain D."/>
            <person name="Ng V."/>
            <person name="Wang R."/>
            <person name="Wang X."/>
            <person name="Dai Y."/>
            <person name="Henrissat B."/>
            <person name="Grigoriev I.V."/>
            <person name="Guerin-Laguette A."/>
            <person name="Yu F."/>
            <person name="Martin F.M."/>
        </authorList>
    </citation>
    <scope>NUCLEOTIDE SEQUENCE</scope>
    <source>
        <strain evidence="1">QP</strain>
    </source>
</reference>
<gene>
    <name evidence="1" type="ORF">EDB92DRAFT_428987</name>
</gene>
<organism evidence="1 2">
    <name type="scientific">Lactarius akahatsu</name>
    <dbReference type="NCBI Taxonomy" id="416441"/>
    <lineage>
        <taxon>Eukaryota</taxon>
        <taxon>Fungi</taxon>
        <taxon>Dikarya</taxon>
        <taxon>Basidiomycota</taxon>
        <taxon>Agaricomycotina</taxon>
        <taxon>Agaricomycetes</taxon>
        <taxon>Russulales</taxon>
        <taxon>Russulaceae</taxon>
        <taxon>Lactarius</taxon>
    </lineage>
</organism>
<dbReference type="AlphaFoldDB" id="A0AAD4L6S7"/>
<protein>
    <recommendedName>
        <fullName evidence="3">Protein kinase domain-containing protein</fullName>
    </recommendedName>
</protein>
<comment type="caution">
    <text evidence="1">The sequence shown here is derived from an EMBL/GenBank/DDBJ whole genome shotgun (WGS) entry which is preliminary data.</text>
</comment>
<proteinExistence type="predicted"/>